<evidence type="ECO:0000313" key="2">
    <source>
        <dbReference type="EMBL" id="CEL98945.1"/>
    </source>
</evidence>
<gene>
    <name evidence="2" type="ORF">Vbra_2798</name>
</gene>
<protein>
    <submittedName>
        <fullName evidence="2">Uncharacterized protein</fullName>
    </submittedName>
</protein>
<feature type="chain" id="PRO_5005187947" evidence="1">
    <location>
        <begin position="24"/>
        <end position="177"/>
    </location>
</feature>
<dbReference type="AlphaFoldDB" id="A0A0G4EPC1"/>
<dbReference type="VEuPathDB" id="CryptoDB:Vbra_2798"/>
<dbReference type="InParanoid" id="A0A0G4EPC1"/>
<evidence type="ECO:0000256" key="1">
    <source>
        <dbReference type="SAM" id="SignalP"/>
    </source>
</evidence>
<accession>A0A0G4EPC1</accession>
<reference evidence="2 3" key="1">
    <citation type="submission" date="2014-11" db="EMBL/GenBank/DDBJ databases">
        <authorList>
            <person name="Zhu J."/>
            <person name="Qi W."/>
            <person name="Song R."/>
        </authorList>
    </citation>
    <scope>NUCLEOTIDE SEQUENCE [LARGE SCALE GENOMIC DNA]</scope>
</reference>
<organism evidence="2 3">
    <name type="scientific">Vitrella brassicaformis (strain CCMP3155)</name>
    <dbReference type="NCBI Taxonomy" id="1169540"/>
    <lineage>
        <taxon>Eukaryota</taxon>
        <taxon>Sar</taxon>
        <taxon>Alveolata</taxon>
        <taxon>Colpodellida</taxon>
        <taxon>Vitrellaceae</taxon>
        <taxon>Vitrella</taxon>
    </lineage>
</organism>
<keyword evidence="1" id="KW-0732">Signal</keyword>
<proteinExistence type="predicted"/>
<dbReference type="Proteomes" id="UP000041254">
    <property type="component" value="Unassembled WGS sequence"/>
</dbReference>
<sequence>MVLRLSLPLPLLFLLVPPRPICCIHHKFIHQRKSLLHRLSSGSGSSSHPHHYPDVPALLASHLGLVNVTSSSVEHDNRRSAVNRIANALQRRLGPPAPEAEHITLGSPSVSITCGVPSHIRRNDYLCALAEFLVHRLKLQNEMVLNAKKVGDLNVEETQMSPDVALSVTVEETQMPT</sequence>
<name>A0A0G4EPC1_VITBC</name>
<keyword evidence="3" id="KW-1185">Reference proteome</keyword>
<dbReference type="EMBL" id="CDMY01000275">
    <property type="protein sequence ID" value="CEL98945.1"/>
    <property type="molecule type" value="Genomic_DNA"/>
</dbReference>
<feature type="signal peptide" evidence="1">
    <location>
        <begin position="1"/>
        <end position="23"/>
    </location>
</feature>
<evidence type="ECO:0000313" key="3">
    <source>
        <dbReference type="Proteomes" id="UP000041254"/>
    </source>
</evidence>